<dbReference type="SMART" id="SM00360">
    <property type="entry name" value="RRM"/>
    <property type="match status" value="3"/>
</dbReference>
<dbReference type="EMBL" id="MU167345">
    <property type="protein sequence ID" value="KAG0142530.1"/>
    <property type="molecule type" value="Genomic_DNA"/>
</dbReference>
<dbReference type="AlphaFoldDB" id="A0A9P6N9L8"/>
<dbReference type="GO" id="GO:0003723">
    <property type="term" value="F:RNA binding"/>
    <property type="evidence" value="ECO:0007669"/>
    <property type="project" value="UniProtKB-UniRule"/>
</dbReference>
<comment type="caution">
    <text evidence="5">The sequence shown here is derived from an EMBL/GenBank/DDBJ whole genome shotgun (WGS) entry which is preliminary data.</text>
</comment>
<organism evidence="5 6">
    <name type="scientific">Cronartium quercuum f. sp. fusiforme G11</name>
    <dbReference type="NCBI Taxonomy" id="708437"/>
    <lineage>
        <taxon>Eukaryota</taxon>
        <taxon>Fungi</taxon>
        <taxon>Dikarya</taxon>
        <taxon>Basidiomycota</taxon>
        <taxon>Pucciniomycotina</taxon>
        <taxon>Pucciniomycetes</taxon>
        <taxon>Pucciniales</taxon>
        <taxon>Coleosporiaceae</taxon>
        <taxon>Cronartium</taxon>
    </lineage>
</organism>
<feature type="compositionally biased region" description="Polar residues" evidence="3">
    <location>
        <begin position="190"/>
        <end position="221"/>
    </location>
</feature>
<dbReference type="SUPFAM" id="SSF54928">
    <property type="entry name" value="RNA-binding domain, RBD"/>
    <property type="match status" value="2"/>
</dbReference>
<reference evidence="5" key="1">
    <citation type="submission" date="2013-11" db="EMBL/GenBank/DDBJ databases">
        <title>Genome sequence of the fusiform rust pathogen reveals effectors for host alternation and coevolution with pine.</title>
        <authorList>
            <consortium name="DOE Joint Genome Institute"/>
            <person name="Smith K."/>
            <person name="Pendleton A."/>
            <person name="Kubisiak T."/>
            <person name="Anderson C."/>
            <person name="Salamov A."/>
            <person name="Aerts A."/>
            <person name="Riley R."/>
            <person name="Clum A."/>
            <person name="Lindquist E."/>
            <person name="Ence D."/>
            <person name="Campbell M."/>
            <person name="Kronenberg Z."/>
            <person name="Feau N."/>
            <person name="Dhillon B."/>
            <person name="Hamelin R."/>
            <person name="Burleigh J."/>
            <person name="Smith J."/>
            <person name="Yandell M."/>
            <person name="Nelson C."/>
            <person name="Grigoriev I."/>
            <person name="Davis J."/>
        </authorList>
    </citation>
    <scope>NUCLEOTIDE SEQUENCE</scope>
    <source>
        <strain evidence="5">G11</strain>
    </source>
</reference>
<feature type="compositionally biased region" description="Polar residues" evidence="3">
    <location>
        <begin position="467"/>
        <end position="488"/>
    </location>
</feature>
<protein>
    <recommendedName>
        <fullName evidence="4">RRM domain-containing protein</fullName>
    </recommendedName>
</protein>
<dbReference type="CDD" id="cd00590">
    <property type="entry name" value="RRM_SF"/>
    <property type="match status" value="1"/>
</dbReference>
<feature type="region of interest" description="Disordered" evidence="3">
    <location>
        <begin position="447"/>
        <end position="488"/>
    </location>
</feature>
<dbReference type="InterPro" id="IPR036053">
    <property type="entry name" value="PABP-dom"/>
</dbReference>
<evidence type="ECO:0000256" key="3">
    <source>
        <dbReference type="SAM" id="MobiDB-lite"/>
    </source>
</evidence>
<dbReference type="InterPro" id="IPR012677">
    <property type="entry name" value="Nucleotide-bd_a/b_plait_sf"/>
</dbReference>
<dbReference type="Proteomes" id="UP000886653">
    <property type="component" value="Unassembled WGS sequence"/>
</dbReference>
<proteinExistence type="predicted"/>
<keyword evidence="1 2" id="KW-0694">RNA-binding</keyword>
<feature type="region of interest" description="Disordered" evidence="3">
    <location>
        <begin position="383"/>
        <end position="414"/>
    </location>
</feature>
<feature type="domain" description="RRM" evidence="4">
    <location>
        <begin position="290"/>
        <end position="370"/>
    </location>
</feature>
<dbReference type="OrthoDB" id="6159137at2759"/>
<dbReference type="PANTHER" id="PTHR48027">
    <property type="entry name" value="HETEROGENEOUS NUCLEAR RIBONUCLEOPROTEIN 87F-RELATED"/>
    <property type="match status" value="1"/>
</dbReference>
<dbReference type="PROSITE" id="PS50102">
    <property type="entry name" value="RRM"/>
    <property type="match status" value="2"/>
</dbReference>
<evidence type="ECO:0000313" key="6">
    <source>
        <dbReference type="Proteomes" id="UP000886653"/>
    </source>
</evidence>
<accession>A0A9P6N9L8</accession>
<feature type="region of interest" description="Disordered" evidence="3">
    <location>
        <begin position="239"/>
        <end position="272"/>
    </location>
</feature>
<evidence type="ECO:0000259" key="4">
    <source>
        <dbReference type="PROSITE" id="PS50102"/>
    </source>
</evidence>
<evidence type="ECO:0000256" key="2">
    <source>
        <dbReference type="PROSITE-ProRule" id="PRU00176"/>
    </source>
</evidence>
<dbReference type="SUPFAM" id="SSF63570">
    <property type="entry name" value="PABC (PABP) domain"/>
    <property type="match status" value="1"/>
</dbReference>
<name>A0A9P6N9L8_9BASI</name>
<dbReference type="Gene3D" id="1.10.1900.10">
    <property type="entry name" value="c-terminal domain of poly(a) binding protein"/>
    <property type="match status" value="1"/>
</dbReference>
<evidence type="ECO:0000313" key="5">
    <source>
        <dbReference type="EMBL" id="KAG0142530.1"/>
    </source>
</evidence>
<dbReference type="Pfam" id="PF00076">
    <property type="entry name" value="RRM_1"/>
    <property type="match status" value="2"/>
</dbReference>
<feature type="region of interest" description="Disordered" evidence="3">
    <location>
        <begin position="189"/>
        <end position="221"/>
    </location>
</feature>
<dbReference type="InterPro" id="IPR052462">
    <property type="entry name" value="SLIRP/GR-RBP-like"/>
</dbReference>
<gene>
    <name evidence="5" type="ORF">CROQUDRAFT_50181</name>
</gene>
<dbReference type="InterPro" id="IPR000504">
    <property type="entry name" value="RRM_dom"/>
</dbReference>
<feature type="domain" description="RRM" evidence="4">
    <location>
        <begin position="101"/>
        <end position="182"/>
    </location>
</feature>
<feature type="compositionally biased region" description="Polar residues" evidence="3">
    <location>
        <begin position="247"/>
        <end position="272"/>
    </location>
</feature>
<keyword evidence="6" id="KW-1185">Reference proteome</keyword>
<sequence>MANPVSPVFLTKPILHVSGISAAVPDADMITALHECLRARLHINRGGSKWEETTGIVEFEKLDNAEKAYATLHNYYFTEHQCTLKLSHSSDPTADPKPSAKIRLVKFLPPDITPGRLFSLFRPFGPIYRVALNYIRTQPDIPVFSGTAVIEFYDEGQASLAQIEMHCADVQGHTIAIELYDEKRDRAGRATTSMHATPGSPSRWAQATPFVPSSQPSDNAANVSRWANAQNQIQPYHHHHYPISAPLSPQQDLNQSPTSRWTMSPETPQNRAHLSPTALAQMGKKQIDPCNLFIKGLGADVDSGDLFHAFKKFGTIVSARVMKNEVTGISKQFGFVSFSTEAATAAALEAMDGTTIGRTTNKIVVRLHELKKYKEGRTKVVSVTSPLSPNEGSVRSGVMSRHGAMSPRASRAGSIDTRTDVQMAEVLANMMELNRLQPSMSLMGSPAIEPSTRSESRFAVSPPPGHPQQSMFSGDQMSSRHSPTPSTVALTPLSEREKILTAVLKLNDHSIGEGLDEVVDLLMGLPTKERKLCLFNPQVLATKVCEAKEILAAPDEVQNIVKRPIPIVPAPTLHVSTASQSISLHSPVATPARPPPVKTAPLTTVPSNGIGSPAKAAPPPPARYLTISDVAKLPSKEIIELISSSSPLVHADVLPKFDSMVKQETDDWIDTLALMSTHQQKQKLGEKVFKTLRGFGIKGCPKLTVELLDSEDLRSLAHLMNSFPDILKQKVMIKTTA</sequence>
<dbReference type="Gene3D" id="3.30.70.330">
    <property type="match status" value="2"/>
</dbReference>
<dbReference type="InterPro" id="IPR035979">
    <property type="entry name" value="RBD_domain_sf"/>
</dbReference>
<feature type="compositionally biased region" description="Polar residues" evidence="3">
    <location>
        <begin position="383"/>
        <end position="393"/>
    </location>
</feature>
<evidence type="ECO:0000256" key="1">
    <source>
        <dbReference type="ARBA" id="ARBA00022884"/>
    </source>
</evidence>